<dbReference type="GO" id="GO:0016491">
    <property type="term" value="F:oxidoreductase activity"/>
    <property type="evidence" value="ECO:0007669"/>
    <property type="project" value="UniProtKB-KW"/>
</dbReference>
<comment type="cofactor">
    <cofactor evidence="1">
        <name>FAD</name>
        <dbReference type="ChEBI" id="CHEBI:57692"/>
    </cofactor>
</comment>
<feature type="domain" description="FAD/NAD(P)-binding" evidence="9">
    <location>
        <begin position="18"/>
        <end position="310"/>
    </location>
</feature>
<evidence type="ECO:0000259" key="9">
    <source>
        <dbReference type="Pfam" id="PF07992"/>
    </source>
</evidence>
<keyword evidence="4" id="KW-0274">FAD</keyword>
<gene>
    <name evidence="10" type="ORF">EQG49_06350</name>
</gene>
<dbReference type="Proteomes" id="UP000292886">
    <property type="component" value="Chromosome"/>
</dbReference>
<evidence type="ECO:0000313" key="11">
    <source>
        <dbReference type="Proteomes" id="UP000292886"/>
    </source>
</evidence>
<dbReference type="Pfam" id="PF02852">
    <property type="entry name" value="Pyr_redox_dim"/>
    <property type="match status" value="1"/>
</dbReference>
<dbReference type="AlphaFoldDB" id="A0A4P6YTU1"/>
<evidence type="ECO:0008006" key="12">
    <source>
        <dbReference type="Google" id="ProtNLM"/>
    </source>
</evidence>
<dbReference type="Gene3D" id="3.30.390.30">
    <property type="match status" value="1"/>
</dbReference>
<evidence type="ECO:0000256" key="1">
    <source>
        <dbReference type="ARBA" id="ARBA00001974"/>
    </source>
</evidence>
<dbReference type="OrthoDB" id="9802028at2"/>
<dbReference type="InterPro" id="IPR004099">
    <property type="entry name" value="Pyr_nucl-diS_OxRdtase_dimer"/>
</dbReference>
<reference evidence="11" key="1">
    <citation type="submission" date="2019-03" db="EMBL/GenBank/DDBJ databases">
        <title>Weissella sp. 26KH-42 Genome sequencing.</title>
        <authorList>
            <person name="Heo J."/>
            <person name="Kim S.-J."/>
            <person name="Kim J.-S."/>
            <person name="Hong S.-B."/>
            <person name="Kwon S.-W."/>
        </authorList>
    </citation>
    <scope>NUCLEOTIDE SEQUENCE [LARGE SCALE GENOMIC DNA]</scope>
    <source>
        <strain evidence="11">26KH-42</strain>
    </source>
</reference>
<dbReference type="Gene3D" id="3.50.50.60">
    <property type="entry name" value="FAD/NAD(P)-binding domain"/>
    <property type="match status" value="2"/>
</dbReference>
<dbReference type="InterPro" id="IPR023753">
    <property type="entry name" value="FAD/NAD-binding_dom"/>
</dbReference>
<evidence type="ECO:0000256" key="4">
    <source>
        <dbReference type="ARBA" id="ARBA00022827"/>
    </source>
</evidence>
<protein>
    <recommendedName>
        <fullName evidence="12">NADH oxidase</fullName>
    </recommendedName>
</protein>
<keyword evidence="5" id="KW-0560">Oxidoreductase</keyword>
<keyword evidence="3" id="KW-0285">Flavoprotein</keyword>
<dbReference type="PANTHER" id="PTHR43429">
    <property type="entry name" value="PYRIDINE NUCLEOTIDE-DISULFIDE OXIDOREDUCTASE DOMAIN-CONTAINING"/>
    <property type="match status" value="1"/>
</dbReference>
<evidence type="ECO:0000256" key="5">
    <source>
        <dbReference type="ARBA" id="ARBA00023002"/>
    </source>
</evidence>
<evidence type="ECO:0000256" key="6">
    <source>
        <dbReference type="ARBA" id="ARBA00023097"/>
    </source>
</evidence>
<organism evidence="10 11">
    <name type="scientific">Periweissella cryptocerci</name>
    <dbReference type="NCBI Taxonomy" id="2506420"/>
    <lineage>
        <taxon>Bacteria</taxon>
        <taxon>Bacillati</taxon>
        <taxon>Bacillota</taxon>
        <taxon>Bacilli</taxon>
        <taxon>Lactobacillales</taxon>
        <taxon>Lactobacillaceae</taxon>
        <taxon>Periweissella</taxon>
    </lineage>
</organism>
<dbReference type="InterPro" id="IPR050260">
    <property type="entry name" value="FAD-bd_OxRdtase"/>
</dbReference>
<dbReference type="InterPro" id="IPR036188">
    <property type="entry name" value="FAD/NAD-bd_sf"/>
</dbReference>
<accession>A0A4P6YTU1</accession>
<evidence type="ECO:0000313" key="10">
    <source>
        <dbReference type="EMBL" id="QBO36103.1"/>
    </source>
</evidence>
<proteinExistence type="inferred from homology"/>
<dbReference type="EMBL" id="CP037940">
    <property type="protein sequence ID" value="QBO36103.1"/>
    <property type="molecule type" value="Genomic_DNA"/>
</dbReference>
<keyword evidence="6" id="KW-0558">Oxidation</keyword>
<dbReference type="Pfam" id="PF07992">
    <property type="entry name" value="Pyr_redox_2"/>
    <property type="match status" value="1"/>
</dbReference>
<evidence type="ECO:0000256" key="7">
    <source>
        <dbReference type="ARBA" id="ARBA00023284"/>
    </source>
</evidence>
<keyword evidence="11" id="KW-1185">Reference proteome</keyword>
<evidence type="ECO:0000256" key="3">
    <source>
        <dbReference type="ARBA" id="ARBA00022630"/>
    </source>
</evidence>
<dbReference type="SUPFAM" id="SSF51905">
    <property type="entry name" value="FAD/NAD(P)-binding domain"/>
    <property type="match status" value="1"/>
</dbReference>
<dbReference type="PANTHER" id="PTHR43429:SF1">
    <property type="entry name" value="NAD(P)H SULFUR OXIDOREDUCTASE (COA-DEPENDENT)"/>
    <property type="match status" value="1"/>
</dbReference>
<feature type="domain" description="Pyridine nucleotide-disulphide oxidoreductase dimerisation" evidence="8">
    <location>
        <begin position="369"/>
        <end position="455"/>
    </location>
</feature>
<name>A0A4P6YTU1_9LACO</name>
<keyword evidence="7" id="KW-0676">Redox-active center</keyword>
<dbReference type="KEGG" id="wei:EQG49_06350"/>
<evidence type="ECO:0000259" key="8">
    <source>
        <dbReference type="Pfam" id="PF02852"/>
    </source>
</evidence>
<evidence type="ECO:0000256" key="2">
    <source>
        <dbReference type="ARBA" id="ARBA00009130"/>
    </source>
</evidence>
<dbReference type="SUPFAM" id="SSF55424">
    <property type="entry name" value="FAD/NAD-linked reductases, dimerisation (C-terminal) domain"/>
    <property type="match status" value="1"/>
</dbReference>
<dbReference type="InterPro" id="IPR016156">
    <property type="entry name" value="FAD/NAD-linked_Rdtase_dimer_sf"/>
</dbReference>
<comment type="similarity">
    <text evidence="2">Belongs to the class-III pyridine nucleotide-disulfide oxidoreductase family.</text>
</comment>
<sequence>MVLMGLFGNLFKSKEKQKVVVLGLNGSSAAALSNIIYEYPDVQIDVYTADETKPFVTAVPAYMHKVKDEFSDADIRFVTATNIQQLSESIHIHNHTLFGGLDTNSKRVTIQNLDDETEELVTYDKLLYALPAVVSLPDIPGIFSRRILPYQNAADFLQIETDLKRLENSGRAFKGLNIAIFGQGYDTAELAVRAKNGGANVTYIAARNNGKFANNENIFRQKMLGRLEEFGVKVIFEQDIRKFEEDGLKVKVNFENGEQVVVDYVFALSTPVPDTKLLRNVIDLGKSDEIIVNEYLETSQADVLASGSSTGIGFAISRTFEYLPMQKKAIRQGAVAGLNMFKRTAVTAGTQSSSGVNVFGMSFYRTGMSVDVAENFDMSADSVTITDQYRPEYMKTNETITITLVYDRHDRIILGAQLMSMIDIAQSVNTLTIAIQNRMTIDELSFVDMLFQPNFDRPFNYLNLAAQAAVAKEASVFNN</sequence>